<dbReference type="GO" id="GO:0004518">
    <property type="term" value="F:nuclease activity"/>
    <property type="evidence" value="ECO:0007669"/>
    <property type="project" value="UniProtKB-KW"/>
</dbReference>
<evidence type="ECO:0000259" key="9">
    <source>
        <dbReference type="Pfam" id="PF13359"/>
    </source>
</evidence>
<keyword evidence="6" id="KW-0378">Hydrolase</keyword>
<accession>A0A4Y2SB29</accession>
<feature type="domain" description="DDE Tnp4" evidence="9">
    <location>
        <begin position="38"/>
        <end position="203"/>
    </location>
</feature>
<comment type="subcellular location">
    <subcellularLocation>
        <location evidence="2">Nucleus</location>
    </subcellularLocation>
</comment>
<reference evidence="10 11" key="1">
    <citation type="journal article" date="2019" name="Sci. Rep.">
        <title>Orb-weaving spider Araneus ventricosus genome elucidates the spidroin gene catalogue.</title>
        <authorList>
            <person name="Kono N."/>
            <person name="Nakamura H."/>
            <person name="Ohtoshi R."/>
            <person name="Moran D.A.P."/>
            <person name="Shinohara A."/>
            <person name="Yoshida Y."/>
            <person name="Fujiwara M."/>
            <person name="Mori M."/>
            <person name="Tomita M."/>
            <person name="Arakawa K."/>
        </authorList>
    </citation>
    <scope>NUCLEOTIDE SEQUENCE [LARGE SCALE GENOMIC DNA]</scope>
</reference>
<organism evidence="10 11">
    <name type="scientific">Araneus ventricosus</name>
    <name type="common">Orbweaver spider</name>
    <name type="synonym">Epeira ventricosa</name>
    <dbReference type="NCBI Taxonomy" id="182803"/>
    <lineage>
        <taxon>Eukaryota</taxon>
        <taxon>Metazoa</taxon>
        <taxon>Ecdysozoa</taxon>
        <taxon>Arthropoda</taxon>
        <taxon>Chelicerata</taxon>
        <taxon>Arachnida</taxon>
        <taxon>Araneae</taxon>
        <taxon>Araneomorphae</taxon>
        <taxon>Entelegynae</taxon>
        <taxon>Araneoidea</taxon>
        <taxon>Araneidae</taxon>
        <taxon>Araneus</taxon>
    </lineage>
</organism>
<evidence type="ECO:0000256" key="5">
    <source>
        <dbReference type="ARBA" id="ARBA00022723"/>
    </source>
</evidence>
<proteinExistence type="inferred from homology"/>
<feature type="chain" id="PRO_5021269087" description="DDE Tnp4 domain-containing protein" evidence="8">
    <location>
        <begin position="19"/>
        <end position="279"/>
    </location>
</feature>
<evidence type="ECO:0000313" key="11">
    <source>
        <dbReference type="Proteomes" id="UP000499080"/>
    </source>
</evidence>
<dbReference type="Pfam" id="PF13359">
    <property type="entry name" value="DDE_Tnp_4"/>
    <property type="match status" value="1"/>
</dbReference>
<name>A0A4Y2SB29_ARAVE</name>
<dbReference type="GO" id="GO:0005634">
    <property type="term" value="C:nucleus"/>
    <property type="evidence" value="ECO:0007669"/>
    <property type="project" value="UniProtKB-SubCell"/>
</dbReference>
<dbReference type="InterPro" id="IPR027806">
    <property type="entry name" value="HARBI1_dom"/>
</dbReference>
<dbReference type="PANTHER" id="PTHR22930:SF269">
    <property type="entry name" value="NUCLEASE HARBI1-LIKE PROTEIN"/>
    <property type="match status" value="1"/>
</dbReference>
<comment type="caution">
    <text evidence="10">The sequence shown here is derived from an EMBL/GenBank/DDBJ whole genome shotgun (WGS) entry which is preliminary data.</text>
</comment>
<feature type="signal peptide" evidence="8">
    <location>
        <begin position="1"/>
        <end position="18"/>
    </location>
</feature>
<dbReference type="InterPro" id="IPR045249">
    <property type="entry name" value="HARBI1-like"/>
</dbReference>
<dbReference type="EMBL" id="BGPR01020500">
    <property type="protein sequence ID" value="GBN84796.1"/>
    <property type="molecule type" value="Genomic_DNA"/>
</dbReference>
<keyword evidence="8" id="KW-0732">Signal</keyword>
<gene>
    <name evidence="10" type="ORF">AVEN_212124_1</name>
</gene>
<dbReference type="OrthoDB" id="6424512at2759"/>
<evidence type="ECO:0000256" key="6">
    <source>
        <dbReference type="ARBA" id="ARBA00022801"/>
    </source>
</evidence>
<dbReference type="Proteomes" id="UP000499080">
    <property type="component" value="Unassembled WGS sequence"/>
</dbReference>
<sequence>MVKILIFELLLPTTPTAWKEVSKTFETVWNLPHCIGALDGKHVVLQAPVNSGTEFHNYKSHFSIVLFALVDGNYSFMFADVGSQGRISDSGVFQATKLHSMLKENTLGIPLPEELPGRSMKIPYFLAGDSAFALSENLMKPYPGDFAKGTRQRIFNYRLSRARRVVENAFGISSAVFRVLRKPMLLEPETAELIVMTVILLHNYLRVHSRNLYTPPGTFDHEVNGVLVEGSWRKEANMTSMLQLKRSPRKSTKYCQKIRDEIAEYFIKGGFLEWQNNYA</sequence>
<comment type="similarity">
    <text evidence="3">Belongs to the HARBI1 family.</text>
</comment>
<dbReference type="PANTHER" id="PTHR22930">
    <property type="match status" value="1"/>
</dbReference>
<dbReference type="GO" id="GO:0016787">
    <property type="term" value="F:hydrolase activity"/>
    <property type="evidence" value="ECO:0007669"/>
    <property type="project" value="UniProtKB-KW"/>
</dbReference>
<comment type="cofactor">
    <cofactor evidence="1">
        <name>a divalent metal cation</name>
        <dbReference type="ChEBI" id="CHEBI:60240"/>
    </cofactor>
</comment>
<evidence type="ECO:0000313" key="10">
    <source>
        <dbReference type="EMBL" id="GBN84796.1"/>
    </source>
</evidence>
<dbReference type="AlphaFoldDB" id="A0A4Y2SB29"/>
<keyword evidence="11" id="KW-1185">Reference proteome</keyword>
<evidence type="ECO:0000256" key="1">
    <source>
        <dbReference type="ARBA" id="ARBA00001968"/>
    </source>
</evidence>
<keyword evidence="5" id="KW-0479">Metal-binding</keyword>
<evidence type="ECO:0000256" key="8">
    <source>
        <dbReference type="SAM" id="SignalP"/>
    </source>
</evidence>
<evidence type="ECO:0000256" key="3">
    <source>
        <dbReference type="ARBA" id="ARBA00006958"/>
    </source>
</evidence>
<evidence type="ECO:0000256" key="7">
    <source>
        <dbReference type="ARBA" id="ARBA00023242"/>
    </source>
</evidence>
<dbReference type="GO" id="GO:0046872">
    <property type="term" value="F:metal ion binding"/>
    <property type="evidence" value="ECO:0007669"/>
    <property type="project" value="UniProtKB-KW"/>
</dbReference>
<keyword evidence="7" id="KW-0539">Nucleus</keyword>
<keyword evidence="4" id="KW-0540">Nuclease</keyword>
<evidence type="ECO:0000256" key="4">
    <source>
        <dbReference type="ARBA" id="ARBA00022722"/>
    </source>
</evidence>
<evidence type="ECO:0000256" key="2">
    <source>
        <dbReference type="ARBA" id="ARBA00004123"/>
    </source>
</evidence>
<protein>
    <recommendedName>
        <fullName evidence="9">DDE Tnp4 domain-containing protein</fullName>
    </recommendedName>
</protein>